<evidence type="ECO:0000256" key="5">
    <source>
        <dbReference type="ARBA" id="ARBA00023136"/>
    </source>
</evidence>
<dbReference type="PANTHER" id="PTHR30485:SF2">
    <property type="entry name" value="BLL0597 PROTEIN"/>
    <property type="match status" value="1"/>
</dbReference>
<accession>A0A3B0ZF04</accession>
<comment type="subcellular location">
    <subcellularLocation>
        <location evidence="1">Cell membrane</location>
        <topology evidence="1">Multi-pass membrane protein</topology>
    </subcellularLocation>
</comment>
<dbReference type="EMBL" id="UOFN01000121">
    <property type="protein sequence ID" value="VAW79954.1"/>
    <property type="molecule type" value="Genomic_DNA"/>
</dbReference>
<keyword evidence="2" id="KW-1003">Cell membrane</keyword>
<keyword evidence="5 6" id="KW-0472">Membrane</keyword>
<keyword evidence="4 6" id="KW-1133">Transmembrane helix</keyword>
<dbReference type="GO" id="GO:0009055">
    <property type="term" value="F:electron transfer activity"/>
    <property type="evidence" value="ECO:0007669"/>
    <property type="project" value="InterPro"/>
</dbReference>
<feature type="transmembrane region" description="Helical" evidence="6">
    <location>
        <begin position="160"/>
        <end position="179"/>
    </location>
</feature>
<dbReference type="Pfam" id="PF01292">
    <property type="entry name" value="Ni_hydr_CYTB"/>
    <property type="match status" value="1"/>
</dbReference>
<keyword evidence="3 6" id="KW-0812">Transmembrane</keyword>
<protein>
    <submittedName>
        <fullName evidence="8">Cytochrome b</fullName>
    </submittedName>
</protein>
<evidence type="ECO:0000256" key="6">
    <source>
        <dbReference type="SAM" id="Phobius"/>
    </source>
</evidence>
<reference evidence="8" key="1">
    <citation type="submission" date="2018-06" db="EMBL/GenBank/DDBJ databases">
        <authorList>
            <person name="Zhirakovskaya E."/>
        </authorList>
    </citation>
    <scope>NUCLEOTIDE SEQUENCE</scope>
</reference>
<evidence type="ECO:0000256" key="1">
    <source>
        <dbReference type="ARBA" id="ARBA00004651"/>
    </source>
</evidence>
<dbReference type="Gene3D" id="1.20.950.20">
    <property type="entry name" value="Transmembrane di-heme cytochromes, Chain C"/>
    <property type="match status" value="1"/>
</dbReference>
<dbReference type="InterPro" id="IPR016174">
    <property type="entry name" value="Di-haem_cyt_TM"/>
</dbReference>
<dbReference type="InterPro" id="IPR051542">
    <property type="entry name" value="Hydrogenase_cytochrome"/>
</dbReference>
<dbReference type="AlphaFoldDB" id="A0A3B0ZF04"/>
<dbReference type="SUPFAM" id="SSF81342">
    <property type="entry name" value="Transmembrane di-heme cytochromes"/>
    <property type="match status" value="1"/>
</dbReference>
<evidence type="ECO:0000313" key="8">
    <source>
        <dbReference type="EMBL" id="VAW79954.1"/>
    </source>
</evidence>
<dbReference type="GO" id="GO:0005886">
    <property type="term" value="C:plasma membrane"/>
    <property type="evidence" value="ECO:0007669"/>
    <property type="project" value="UniProtKB-SubCell"/>
</dbReference>
<name>A0A3B0ZF04_9ZZZZ</name>
<dbReference type="PANTHER" id="PTHR30485">
    <property type="entry name" value="NI/FE-HYDROGENASE 1 B-TYPE CYTOCHROME SUBUNIT"/>
    <property type="match status" value="1"/>
</dbReference>
<gene>
    <name evidence="8" type="ORF">MNBD_GAMMA15-1513</name>
</gene>
<feature type="transmembrane region" description="Helical" evidence="6">
    <location>
        <begin position="12"/>
        <end position="31"/>
    </location>
</feature>
<feature type="domain" description="Cytochrome b561 bacterial/Ni-hydrogenase" evidence="7">
    <location>
        <begin position="8"/>
        <end position="194"/>
    </location>
</feature>
<evidence type="ECO:0000256" key="4">
    <source>
        <dbReference type="ARBA" id="ARBA00022989"/>
    </source>
</evidence>
<evidence type="ECO:0000256" key="3">
    <source>
        <dbReference type="ARBA" id="ARBA00022692"/>
    </source>
</evidence>
<organism evidence="8">
    <name type="scientific">hydrothermal vent metagenome</name>
    <dbReference type="NCBI Taxonomy" id="652676"/>
    <lineage>
        <taxon>unclassified sequences</taxon>
        <taxon>metagenomes</taxon>
        <taxon>ecological metagenomes</taxon>
    </lineage>
</organism>
<dbReference type="GO" id="GO:0022904">
    <property type="term" value="P:respiratory electron transport chain"/>
    <property type="evidence" value="ECO:0007669"/>
    <property type="project" value="InterPro"/>
</dbReference>
<feature type="transmembrane region" description="Helical" evidence="6">
    <location>
        <begin position="37"/>
        <end position="58"/>
    </location>
</feature>
<dbReference type="GO" id="GO:0020037">
    <property type="term" value="F:heme binding"/>
    <property type="evidence" value="ECO:0007669"/>
    <property type="project" value="TreeGrafter"/>
</dbReference>
<feature type="transmembrane region" description="Helical" evidence="6">
    <location>
        <begin position="96"/>
        <end position="116"/>
    </location>
</feature>
<sequence length="199" mass="22322">MMSNEIRVWDLLVRIFHWSLVLGFTIAYLTGEEEGSLHIYSGYAVLGLITFRVIWGFIGSRYARFSDFVHSPKSVSRYLKSLLTRKPEHHTGHNPAGGWMVIAMLLSLFVVSFSGLKLYAVEEGLGPLAGPLPTLSVISPAYADDDSDGEEEFWEEIHEASANFMLLLIFLHITGVIVSSRMHGENLVKAMVTGKKYRE</sequence>
<evidence type="ECO:0000256" key="2">
    <source>
        <dbReference type="ARBA" id="ARBA00022475"/>
    </source>
</evidence>
<dbReference type="InterPro" id="IPR011577">
    <property type="entry name" value="Cyt_b561_bac/Ni-Hgenase"/>
</dbReference>
<evidence type="ECO:0000259" key="7">
    <source>
        <dbReference type="Pfam" id="PF01292"/>
    </source>
</evidence>
<proteinExistence type="predicted"/>